<keyword evidence="2" id="KW-0472">Membrane</keyword>
<dbReference type="Proteomes" id="UP000179057">
    <property type="component" value="Unassembled WGS sequence"/>
</dbReference>
<feature type="transmembrane region" description="Helical" evidence="2">
    <location>
        <begin position="199"/>
        <end position="220"/>
    </location>
</feature>
<comment type="caution">
    <text evidence="3">The sequence shown here is derived from an EMBL/GenBank/DDBJ whole genome shotgun (WGS) entry which is preliminary data.</text>
</comment>
<feature type="transmembrane region" description="Helical" evidence="2">
    <location>
        <begin position="308"/>
        <end position="331"/>
    </location>
</feature>
<dbReference type="EMBL" id="MGIV01000017">
    <property type="protein sequence ID" value="OGM94092.1"/>
    <property type="molecule type" value="Genomic_DNA"/>
</dbReference>
<sequence length="762" mass="83392">MKSIYKKILSIGLLSAFLELALVRRAHADIISAIGGTVIVKIMQVILAVVTWIAQKIFMLGGMLIELAMGLNNAILDPASNIFLFKGWTVLVNVADLALVIALIIIAFATMLDSQTYGMKKALPRLIVIALLVNFSLVIPGVFLDISGMVTEFFLEQSGLKGTAISSALAGAFDISGFLSTQNAGSGLASIEKFTASTFSLIGSMVFAIIFTIIGSIILLTMAVMLFVRFFILSFMLVLTPVIFVAWIFPGTKKHWDKWWNDFIRWTMFPPVMIFFVWLSLTSLNAFRSAAPTGQEAGTAAYAFGDGLLFNLSSVIQMVMAVMFMAMSLIAANGISISGAKGGKDMIGTMTTWGQDRIKGFRTGTQREAERAGRRAVARPVAAIGRGAAAMRKYEGEKGGLRGRVAGAAGRALGGATAAQQVALKKTYDDKFKGMSDDDLALRYSTMAADEKVFAAQQLMAKGKLSKVNEQFLDRDIVDPSTEAVFTKYGGEKAHGNFVKAAGRNKEMLDEHGKIDHTEIDSEIKKTEEVVKTAQGFGKQVAEDHLQQLKKEKIAAESGYRDAAKKFYAGYSKKDYEALGSDFYKDGKYGHEALTSLLLNEPGAIGAATKGIGKGADMRKFMEKVEQIGNEVKMGVIEGIRQSKGDMIGSETNKELISIMKELKASNDDIAKAKDMGAMLKWIEENDMKTFKKIGGDKLSTNIEAQMKLLHTSHNTEFTALPEYEDYQHMIRMQEAMRKSAGRRLYGESEKKEEKKSEEKKV</sequence>
<gene>
    <name evidence="3" type="ORF">A2610_01825</name>
</gene>
<feature type="transmembrane region" description="Helical" evidence="2">
    <location>
        <begin position="33"/>
        <end position="50"/>
    </location>
</feature>
<accession>A0A1F8DZY8</accession>
<protein>
    <submittedName>
        <fullName evidence="3">Uncharacterized protein</fullName>
    </submittedName>
</protein>
<name>A0A1F8DZY8_9BACT</name>
<feature type="transmembrane region" description="Helical" evidence="2">
    <location>
        <begin position="122"/>
        <end position="144"/>
    </location>
</feature>
<evidence type="ECO:0000313" key="3">
    <source>
        <dbReference type="EMBL" id="OGM94092.1"/>
    </source>
</evidence>
<feature type="transmembrane region" description="Helical" evidence="2">
    <location>
        <begin position="227"/>
        <end position="249"/>
    </location>
</feature>
<evidence type="ECO:0000256" key="1">
    <source>
        <dbReference type="SAM" id="MobiDB-lite"/>
    </source>
</evidence>
<keyword evidence="2" id="KW-0812">Transmembrane</keyword>
<evidence type="ECO:0000256" key="2">
    <source>
        <dbReference type="SAM" id="Phobius"/>
    </source>
</evidence>
<feature type="transmembrane region" description="Helical" evidence="2">
    <location>
        <begin position="88"/>
        <end position="110"/>
    </location>
</feature>
<proteinExistence type="predicted"/>
<reference evidence="3 4" key="1">
    <citation type="journal article" date="2016" name="Nat. Commun.">
        <title>Thousands of microbial genomes shed light on interconnected biogeochemical processes in an aquifer system.</title>
        <authorList>
            <person name="Anantharaman K."/>
            <person name="Brown C.T."/>
            <person name="Hug L.A."/>
            <person name="Sharon I."/>
            <person name="Castelle C.J."/>
            <person name="Probst A.J."/>
            <person name="Thomas B.C."/>
            <person name="Singh A."/>
            <person name="Wilkins M.J."/>
            <person name="Karaoz U."/>
            <person name="Brodie E.L."/>
            <person name="Williams K.H."/>
            <person name="Hubbard S.S."/>
            <person name="Banfield J.F."/>
        </authorList>
    </citation>
    <scope>NUCLEOTIDE SEQUENCE [LARGE SCALE GENOMIC DNA]</scope>
</reference>
<organism evidence="3 4">
    <name type="scientific">Candidatus Wolfebacteria bacterium RIFOXYD1_FULL_48_65</name>
    <dbReference type="NCBI Taxonomy" id="1802561"/>
    <lineage>
        <taxon>Bacteria</taxon>
        <taxon>Candidatus Wolfeibacteriota</taxon>
    </lineage>
</organism>
<feature type="compositionally biased region" description="Basic and acidic residues" evidence="1">
    <location>
        <begin position="745"/>
        <end position="762"/>
    </location>
</feature>
<keyword evidence="2" id="KW-1133">Transmembrane helix</keyword>
<feature type="transmembrane region" description="Helical" evidence="2">
    <location>
        <begin position="269"/>
        <end position="287"/>
    </location>
</feature>
<feature type="region of interest" description="Disordered" evidence="1">
    <location>
        <begin position="738"/>
        <end position="762"/>
    </location>
</feature>
<evidence type="ECO:0000313" key="4">
    <source>
        <dbReference type="Proteomes" id="UP000179057"/>
    </source>
</evidence>
<dbReference type="AlphaFoldDB" id="A0A1F8DZY8"/>